<dbReference type="AlphaFoldDB" id="A0A9Q1H951"/>
<dbReference type="Proteomes" id="UP001152320">
    <property type="component" value="Chromosome 8"/>
</dbReference>
<comment type="caution">
    <text evidence="1">The sequence shown here is derived from an EMBL/GenBank/DDBJ whole genome shotgun (WGS) entry which is preliminary data.</text>
</comment>
<evidence type="ECO:0000313" key="2">
    <source>
        <dbReference type="Proteomes" id="UP001152320"/>
    </source>
</evidence>
<dbReference type="EMBL" id="JAIZAY010000008">
    <property type="protein sequence ID" value="KAJ8037230.1"/>
    <property type="molecule type" value="Genomic_DNA"/>
</dbReference>
<sequence length="262" mass="30403">MAYPHFPEFSLGDNSDHASIGMRLEKWLLRLENFFIAFDIKDEARKRAMLFHFGGESVTEIFQTFNNTGDSKDYNTAKTKLTEYFQPKQNTEYAIFKFRQAKQGENEMLYMFATRLRQLAKYCQFVDVDKEIKSQIIQSCSSSRLRRNVLKKPNLTLTEILDLVRALMISDQNATEIEEPKVETVHKVNYRKSNGTSQKRNSRNVTKKRQCWKCGGEFLTMVSARLKDKSAETVAKSDTLQKFVAPKDNHVATIADEIRLTR</sequence>
<organism evidence="1 2">
    <name type="scientific">Holothuria leucospilota</name>
    <name type="common">Black long sea cucumber</name>
    <name type="synonym">Mertensiothuria leucospilota</name>
    <dbReference type="NCBI Taxonomy" id="206669"/>
    <lineage>
        <taxon>Eukaryota</taxon>
        <taxon>Metazoa</taxon>
        <taxon>Echinodermata</taxon>
        <taxon>Eleutherozoa</taxon>
        <taxon>Echinozoa</taxon>
        <taxon>Holothuroidea</taxon>
        <taxon>Aspidochirotacea</taxon>
        <taxon>Aspidochirotida</taxon>
        <taxon>Holothuriidae</taxon>
        <taxon>Holothuria</taxon>
    </lineage>
</organism>
<dbReference type="PANTHER" id="PTHR33198:SF20">
    <property type="entry name" value="RETROTRANSPOSON GAG DOMAIN-CONTAINING PROTEIN"/>
    <property type="match status" value="1"/>
</dbReference>
<protein>
    <recommendedName>
        <fullName evidence="3">Retrotransposon gag domain-containing protein</fullName>
    </recommendedName>
</protein>
<evidence type="ECO:0008006" key="3">
    <source>
        <dbReference type="Google" id="ProtNLM"/>
    </source>
</evidence>
<keyword evidence="2" id="KW-1185">Reference proteome</keyword>
<proteinExistence type="predicted"/>
<dbReference type="OrthoDB" id="10068383at2759"/>
<reference evidence="1" key="1">
    <citation type="submission" date="2021-10" db="EMBL/GenBank/DDBJ databases">
        <title>Tropical sea cucumber genome reveals ecological adaptation and Cuvierian tubules defense mechanism.</title>
        <authorList>
            <person name="Chen T."/>
        </authorList>
    </citation>
    <scope>NUCLEOTIDE SEQUENCE</scope>
    <source>
        <strain evidence="1">Nanhai2018</strain>
        <tissue evidence="1">Muscle</tissue>
    </source>
</reference>
<dbReference type="PANTHER" id="PTHR33198">
    <property type="entry name" value="ANK_REP_REGION DOMAIN-CONTAINING PROTEIN-RELATED"/>
    <property type="match status" value="1"/>
</dbReference>
<evidence type="ECO:0000313" key="1">
    <source>
        <dbReference type="EMBL" id="KAJ8037230.1"/>
    </source>
</evidence>
<name>A0A9Q1H951_HOLLE</name>
<gene>
    <name evidence="1" type="ORF">HOLleu_17995</name>
</gene>
<accession>A0A9Q1H951</accession>